<evidence type="ECO:0000256" key="1">
    <source>
        <dbReference type="ARBA" id="ARBA00022603"/>
    </source>
</evidence>
<dbReference type="RefSeq" id="WP_118767160.1">
    <property type="nucleotide sequence ID" value="NZ_QWKP01000190.1"/>
</dbReference>
<sequence length="540" mass="58902">MKTSDEVTPEKLRGGFYTPEPLVRICLDRVQALSPGSGRLRLLEPSAGDGAFVRLLGSHPLRDRVASVTAIELVSEEAAACAQALRASELAGETINASVLEWLNDAPREFDAAVGNPPFVRFQFVRPEDRTAAAEVHARAGVPMAGVSNLWIPILVGSLASLRAGGAYSFVLPTEVLTGVSGRVVRDWLLTHSEELHLDLFPPGSFPGVLQEVAIVSGRIADGPRPSSIVSFRERLPQGVLEWQHVGKVGEATWTRYLLTDAHLEALREVAELREVQALSDLARFEVATVTGANAFFCVDADDVVDYSLKTWARPLLPRTRHAPGLRFTQADHEAIAAQGEKAWLLDFSASRPSPESAPGAARYLAFGVSQGLPSRYKCRIRSPWHRVPVVAPGDLLMSKRSHLFPRMIVNEAAVVTTDTIYRGRMLANSPVTTASFAAGFHNSLTLLTAEIEGRSFGGGVLELVPSEIKRLLLPASDRFGGELDRLDWVSRTRGTLEDQALVDETDELAVKYIHGLSSSLMSTLREARECLLLRRLSRT</sequence>
<name>A0A413RLQ8_9CELL</name>
<dbReference type="GO" id="GO:0003676">
    <property type="term" value="F:nucleic acid binding"/>
    <property type="evidence" value="ECO:0007669"/>
    <property type="project" value="InterPro"/>
</dbReference>
<feature type="domain" description="Type II methyltransferase M.Eco57I C-terminal" evidence="4">
    <location>
        <begin position="252"/>
        <end position="498"/>
    </location>
</feature>
<dbReference type="Gene3D" id="3.40.50.150">
    <property type="entry name" value="Vaccinia Virus protein VP39"/>
    <property type="match status" value="1"/>
</dbReference>
<dbReference type="Pfam" id="PF22837">
    <property type="entry name" value="M_Eco57I_C"/>
    <property type="match status" value="1"/>
</dbReference>
<dbReference type="CDD" id="cd02440">
    <property type="entry name" value="AdoMet_MTases"/>
    <property type="match status" value="1"/>
</dbReference>
<keyword evidence="3" id="KW-0949">S-adenosyl-L-methionine</keyword>
<dbReference type="InterPro" id="IPR002052">
    <property type="entry name" value="DNA_methylase_N6_adenine_CS"/>
</dbReference>
<reference evidence="5 6" key="1">
    <citation type="submission" date="2018-08" db="EMBL/GenBank/DDBJ databases">
        <title>Cellulomonas rhizosphaerae sp. nov., a novel actinomycete isolated from soil.</title>
        <authorList>
            <person name="Tian Y."/>
        </authorList>
    </citation>
    <scope>NUCLEOTIDE SEQUENCE [LARGE SCALE GENOMIC DNA]</scope>
    <source>
        <strain evidence="5 6">NEAU-TCZ24</strain>
    </source>
</reference>
<dbReference type="InterPro" id="IPR029063">
    <property type="entry name" value="SAM-dependent_MTases_sf"/>
</dbReference>
<dbReference type="InterPro" id="IPR054520">
    <property type="entry name" value="M_Eco57I_C"/>
</dbReference>
<dbReference type="PRINTS" id="PR00507">
    <property type="entry name" value="N12N6MTFRASE"/>
</dbReference>
<evidence type="ECO:0000259" key="4">
    <source>
        <dbReference type="Pfam" id="PF22837"/>
    </source>
</evidence>
<evidence type="ECO:0000256" key="3">
    <source>
        <dbReference type="ARBA" id="ARBA00022691"/>
    </source>
</evidence>
<dbReference type="PANTHER" id="PTHR33841:SF5">
    <property type="entry name" value="DNA METHYLASE (MODIFICATION METHYLASE) (METHYLTRANSFERASE)-RELATED"/>
    <property type="match status" value="1"/>
</dbReference>
<dbReference type="PROSITE" id="PS00092">
    <property type="entry name" value="N6_MTASE"/>
    <property type="match status" value="1"/>
</dbReference>
<dbReference type="InterPro" id="IPR050953">
    <property type="entry name" value="N4_N6_ade-DNA_methylase"/>
</dbReference>
<accession>A0A413RLQ8</accession>
<comment type="caution">
    <text evidence="5">The sequence shown here is derived from an EMBL/GenBank/DDBJ whole genome shotgun (WGS) entry which is preliminary data.</text>
</comment>
<keyword evidence="1 5" id="KW-0489">Methyltransferase</keyword>
<gene>
    <name evidence="5" type="ORF">D1825_09380</name>
</gene>
<dbReference type="EMBL" id="QWKP01000190">
    <property type="protein sequence ID" value="RHA40991.1"/>
    <property type="molecule type" value="Genomic_DNA"/>
</dbReference>
<dbReference type="GO" id="GO:0032259">
    <property type="term" value="P:methylation"/>
    <property type="evidence" value="ECO:0007669"/>
    <property type="project" value="UniProtKB-KW"/>
</dbReference>
<evidence type="ECO:0000313" key="6">
    <source>
        <dbReference type="Proteomes" id="UP000283374"/>
    </source>
</evidence>
<keyword evidence="6" id="KW-1185">Reference proteome</keyword>
<evidence type="ECO:0000313" key="5">
    <source>
        <dbReference type="EMBL" id="RHA40991.1"/>
    </source>
</evidence>
<proteinExistence type="predicted"/>
<dbReference type="Proteomes" id="UP000283374">
    <property type="component" value="Unassembled WGS sequence"/>
</dbReference>
<dbReference type="SUPFAM" id="SSF53335">
    <property type="entry name" value="S-adenosyl-L-methionine-dependent methyltransferases"/>
    <property type="match status" value="1"/>
</dbReference>
<evidence type="ECO:0000256" key="2">
    <source>
        <dbReference type="ARBA" id="ARBA00022679"/>
    </source>
</evidence>
<keyword evidence="2 5" id="KW-0808">Transferase</keyword>
<protein>
    <submittedName>
        <fullName evidence="5">Class I SAM-dependent methyltransferase</fullName>
    </submittedName>
</protein>
<dbReference type="AlphaFoldDB" id="A0A413RLQ8"/>
<dbReference type="PANTHER" id="PTHR33841">
    <property type="entry name" value="DNA METHYLTRANSFERASE YEEA-RELATED"/>
    <property type="match status" value="1"/>
</dbReference>
<dbReference type="GO" id="GO:0009007">
    <property type="term" value="F:site-specific DNA-methyltransferase (adenine-specific) activity"/>
    <property type="evidence" value="ECO:0007669"/>
    <property type="project" value="UniProtKB-EC"/>
</dbReference>
<organism evidence="5 6">
    <name type="scientific">Cellulomonas rhizosphaerae</name>
    <dbReference type="NCBI Taxonomy" id="2293719"/>
    <lineage>
        <taxon>Bacteria</taxon>
        <taxon>Bacillati</taxon>
        <taxon>Actinomycetota</taxon>
        <taxon>Actinomycetes</taxon>
        <taxon>Micrococcales</taxon>
        <taxon>Cellulomonadaceae</taxon>
        <taxon>Cellulomonas</taxon>
    </lineage>
</organism>
<dbReference type="OrthoDB" id="32195at2"/>